<dbReference type="Pfam" id="PF00931">
    <property type="entry name" value="NB-ARC"/>
    <property type="match status" value="1"/>
</dbReference>
<dbReference type="InterPro" id="IPR003591">
    <property type="entry name" value="Leu-rich_rpt_typical-subtyp"/>
</dbReference>
<dbReference type="GO" id="GO:0006952">
    <property type="term" value="P:defense response"/>
    <property type="evidence" value="ECO:0007669"/>
    <property type="project" value="UniProtKB-ARBA"/>
</dbReference>
<dbReference type="Gene3D" id="3.80.10.10">
    <property type="entry name" value="Ribonuclease Inhibitor"/>
    <property type="match status" value="4"/>
</dbReference>
<dbReference type="SMART" id="SM00369">
    <property type="entry name" value="LRR_TYP"/>
    <property type="match status" value="7"/>
</dbReference>
<organism evidence="7 8">
    <name type="scientific">Actinidia chinensis var. chinensis</name>
    <name type="common">Chinese soft-hair kiwi</name>
    <dbReference type="NCBI Taxonomy" id="1590841"/>
    <lineage>
        <taxon>Eukaryota</taxon>
        <taxon>Viridiplantae</taxon>
        <taxon>Streptophyta</taxon>
        <taxon>Embryophyta</taxon>
        <taxon>Tracheophyta</taxon>
        <taxon>Spermatophyta</taxon>
        <taxon>Magnoliopsida</taxon>
        <taxon>eudicotyledons</taxon>
        <taxon>Gunneridae</taxon>
        <taxon>Pentapetalae</taxon>
        <taxon>asterids</taxon>
        <taxon>Ericales</taxon>
        <taxon>Actinidiaceae</taxon>
        <taxon>Actinidia</taxon>
    </lineage>
</organism>
<dbReference type="PANTHER" id="PTHR33463">
    <property type="entry name" value="NB-ARC DOMAIN-CONTAINING PROTEIN-RELATED"/>
    <property type="match status" value="1"/>
</dbReference>
<dbReference type="InterPro" id="IPR032675">
    <property type="entry name" value="LRR_dom_sf"/>
</dbReference>
<reference evidence="8" key="2">
    <citation type="journal article" date="2018" name="BMC Genomics">
        <title>A manually annotated Actinidia chinensis var. chinensis (kiwifruit) genome highlights the challenges associated with draft genomes and gene prediction in plants.</title>
        <authorList>
            <person name="Pilkington S.M."/>
            <person name="Crowhurst R."/>
            <person name="Hilario E."/>
            <person name="Nardozza S."/>
            <person name="Fraser L."/>
            <person name="Peng Y."/>
            <person name="Gunaseelan K."/>
            <person name="Simpson R."/>
            <person name="Tahir J."/>
            <person name="Deroles S.C."/>
            <person name="Templeton K."/>
            <person name="Luo Z."/>
            <person name="Davy M."/>
            <person name="Cheng C."/>
            <person name="McNeilage M."/>
            <person name="Scaglione D."/>
            <person name="Liu Y."/>
            <person name="Zhang Q."/>
            <person name="Datson P."/>
            <person name="De Silva N."/>
            <person name="Gardiner S.E."/>
            <person name="Bassett H."/>
            <person name="Chagne D."/>
            <person name="McCallum J."/>
            <person name="Dzierzon H."/>
            <person name="Deng C."/>
            <person name="Wang Y.Y."/>
            <person name="Barron L."/>
            <person name="Manako K."/>
            <person name="Bowen J."/>
            <person name="Foster T.M."/>
            <person name="Erridge Z.A."/>
            <person name="Tiffin H."/>
            <person name="Waite C.N."/>
            <person name="Davies K.M."/>
            <person name="Grierson E.P."/>
            <person name="Laing W.A."/>
            <person name="Kirk R."/>
            <person name="Chen X."/>
            <person name="Wood M."/>
            <person name="Montefiori M."/>
            <person name="Brummell D.A."/>
            <person name="Schwinn K.E."/>
            <person name="Catanach A."/>
            <person name="Fullerton C."/>
            <person name="Li D."/>
            <person name="Meiyalaghan S."/>
            <person name="Nieuwenhuizen N."/>
            <person name="Read N."/>
            <person name="Prakash R."/>
            <person name="Hunter D."/>
            <person name="Zhang H."/>
            <person name="McKenzie M."/>
            <person name="Knabel M."/>
            <person name="Harris A."/>
            <person name="Allan A.C."/>
            <person name="Gleave A."/>
            <person name="Chen A."/>
            <person name="Janssen B.J."/>
            <person name="Plunkett B."/>
            <person name="Ampomah-Dwamena C."/>
            <person name="Voogd C."/>
            <person name="Leif D."/>
            <person name="Lafferty D."/>
            <person name="Souleyre E.J.F."/>
            <person name="Varkonyi-Gasic E."/>
            <person name="Gambi F."/>
            <person name="Hanley J."/>
            <person name="Yao J.L."/>
            <person name="Cheung J."/>
            <person name="David K.M."/>
            <person name="Warren B."/>
            <person name="Marsh K."/>
            <person name="Snowden K.C."/>
            <person name="Lin-Wang K."/>
            <person name="Brian L."/>
            <person name="Martinez-Sanchez M."/>
            <person name="Wang M."/>
            <person name="Ileperuma N."/>
            <person name="Macnee N."/>
            <person name="Campin R."/>
            <person name="McAtee P."/>
            <person name="Drummond R.S.M."/>
            <person name="Espley R.V."/>
            <person name="Ireland H.S."/>
            <person name="Wu R."/>
            <person name="Atkinson R.G."/>
            <person name="Karunairetnam S."/>
            <person name="Bulley S."/>
            <person name="Chunkath S."/>
            <person name="Hanley Z."/>
            <person name="Storey R."/>
            <person name="Thrimawithana A.H."/>
            <person name="Thomson S."/>
            <person name="David C."/>
            <person name="Testolin R."/>
            <person name="Huang H."/>
            <person name="Hellens R.P."/>
            <person name="Schaffer R.J."/>
        </authorList>
    </citation>
    <scope>NUCLEOTIDE SEQUENCE [LARGE SCALE GENOMIC DNA]</scope>
    <source>
        <strain evidence="8">cv. Red5</strain>
    </source>
</reference>
<keyword evidence="4" id="KW-0611">Plant defense</keyword>
<reference evidence="7 8" key="1">
    <citation type="submission" date="2017-07" db="EMBL/GenBank/DDBJ databases">
        <title>An improved, manually edited Actinidia chinensis var. chinensis (kiwifruit) genome highlights the challenges associated with draft genomes and gene prediction in plants.</title>
        <authorList>
            <person name="Pilkington S."/>
            <person name="Crowhurst R."/>
            <person name="Hilario E."/>
            <person name="Nardozza S."/>
            <person name="Fraser L."/>
            <person name="Peng Y."/>
            <person name="Gunaseelan K."/>
            <person name="Simpson R."/>
            <person name="Tahir J."/>
            <person name="Deroles S."/>
            <person name="Templeton K."/>
            <person name="Luo Z."/>
            <person name="Davy M."/>
            <person name="Cheng C."/>
            <person name="Mcneilage M."/>
            <person name="Scaglione D."/>
            <person name="Liu Y."/>
            <person name="Zhang Q."/>
            <person name="Datson P."/>
            <person name="De Silva N."/>
            <person name="Gardiner S."/>
            <person name="Bassett H."/>
            <person name="Chagne D."/>
            <person name="Mccallum J."/>
            <person name="Dzierzon H."/>
            <person name="Deng C."/>
            <person name="Wang Y.-Y."/>
            <person name="Barron N."/>
            <person name="Manako K."/>
            <person name="Bowen J."/>
            <person name="Foster T."/>
            <person name="Erridge Z."/>
            <person name="Tiffin H."/>
            <person name="Waite C."/>
            <person name="Davies K."/>
            <person name="Grierson E."/>
            <person name="Laing W."/>
            <person name="Kirk R."/>
            <person name="Chen X."/>
            <person name="Wood M."/>
            <person name="Montefiori M."/>
            <person name="Brummell D."/>
            <person name="Schwinn K."/>
            <person name="Catanach A."/>
            <person name="Fullerton C."/>
            <person name="Li D."/>
            <person name="Meiyalaghan S."/>
            <person name="Nieuwenhuizen N."/>
            <person name="Read N."/>
            <person name="Prakash R."/>
            <person name="Hunter D."/>
            <person name="Zhang H."/>
            <person name="Mckenzie M."/>
            <person name="Knabel M."/>
            <person name="Harris A."/>
            <person name="Allan A."/>
            <person name="Chen A."/>
            <person name="Janssen B."/>
            <person name="Plunkett B."/>
            <person name="Dwamena C."/>
            <person name="Voogd C."/>
            <person name="Leif D."/>
            <person name="Lafferty D."/>
            <person name="Souleyre E."/>
            <person name="Varkonyi-Gasic E."/>
            <person name="Gambi F."/>
            <person name="Hanley J."/>
            <person name="Yao J.-L."/>
            <person name="Cheung J."/>
            <person name="David K."/>
            <person name="Warren B."/>
            <person name="Marsh K."/>
            <person name="Snowden K."/>
            <person name="Lin-Wang K."/>
            <person name="Brian L."/>
            <person name="Martinez-Sanchez M."/>
            <person name="Wang M."/>
            <person name="Ileperuma N."/>
            <person name="Macnee N."/>
            <person name="Campin R."/>
            <person name="Mcatee P."/>
            <person name="Drummond R."/>
            <person name="Espley R."/>
            <person name="Ireland H."/>
            <person name="Wu R."/>
            <person name="Atkinson R."/>
            <person name="Karunairetnam S."/>
            <person name="Bulley S."/>
            <person name="Chunkath S."/>
            <person name="Hanley Z."/>
            <person name="Storey R."/>
            <person name="Thrimawithana A."/>
            <person name="Thomson S."/>
            <person name="David C."/>
            <person name="Testolin R."/>
        </authorList>
    </citation>
    <scope>NUCLEOTIDE SEQUENCE [LARGE SCALE GENOMIC DNA]</scope>
    <source>
        <strain evidence="8">cv. Red5</strain>
        <tissue evidence="7">Young leaf</tissue>
    </source>
</reference>
<dbReference type="Pfam" id="PF23247">
    <property type="entry name" value="LRR_RPS2"/>
    <property type="match status" value="1"/>
</dbReference>
<dbReference type="Proteomes" id="UP000241394">
    <property type="component" value="Chromosome LG18"/>
</dbReference>
<feature type="domain" description="NB-ARC" evidence="5">
    <location>
        <begin position="10"/>
        <end position="178"/>
    </location>
</feature>
<feature type="domain" description="Disease resistance protein At4g27190-like leucine-rich repeats" evidence="6">
    <location>
        <begin position="1117"/>
        <end position="1204"/>
    </location>
</feature>
<protein>
    <submittedName>
        <fullName evidence="7">Disease resistance protein</fullName>
    </submittedName>
</protein>
<dbReference type="PANTHER" id="PTHR33463:SF218">
    <property type="entry name" value="DISEASE RESISTANCE PROTEIN RPS2-LIKE"/>
    <property type="match status" value="1"/>
</dbReference>
<dbReference type="Pfam" id="PF13855">
    <property type="entry name" value="LRR_8"/>
    <property type="match status" value="2"/>
</dbReference>
<dbReference type="PROSITE" id="PS51450">
    <property type="entry name" value="LRR"/>
    <property type="match status" value="1"/>
</dbReference>
<dbReference type="Gene3D" id="3.40.50.300">
    <property type="entry name" value="P-loop containing nucleotide triphosphate hydrolases"/>
    <property type="match status" value="1"/>
</dbReference>
<dbReference type="STRING" id="1590841.A0A2R6Q9Z5"/>
<evidence type="ECO:0000256" key="1">
    <source>
        <dbReference type="ARBA" id="ARBA00008894"/>
    </source>
</evidence>
<dbReference type="Gramene" id="PSS04724">
    <property type="protein sequence ID" value="PSS04724"/>
    <property type="gene ID" value="CEY00_Acc20582"/>
</dbReference>
<dbReference type="SUPFAM" id="SSF52058">
    <property type="entry name" value="L domain-like"/>
    <property type="match status" value="2"/>
</dbReference>
<evidence type="ECO:0000256" key="4">
    <source>
        <dbReference type="ARBA" id="ARBA00022821"/>
    </source>
</evidence>
<dbReference type="SUPFAM" id="SSF52540">
    <property type="entry name" value="P-loop containing nucleoside triphosphate hydrolases"/>
    <property type="match status" value="1"/>
</dbReference>
<dbReference type="InterPro" id="IPR001611">
    <property type="entry name" value="Leu-rich_rpt"/>
</dbReference>
<dbReference type="InterPro" id="IPR050905">
    <property type="entry name" value="Plant_NBS-LRR"/>
</dbReference>
<dbReference type="EMBL" id="NKQK01000018">
    <property type="protein sequence ID" value="PSS04724.1"/>
    <property type="molecule type" value="Genomic_DNA"/>
</dbReference>
<dbReference type="OMA" id="WSQIKEC"/>
<dbReference type="SUPFAM" id="SSF52047">
    <property type="entry name" value="RNI-like"/>
    <property type="match status" value="1"/>
</dbReference>
<sequence length="1235" mass="139352">MASSTVAQRKRKLLELLKDDKVRSIVLFGESGIGKTWTARDISSLARKKGSVDIILWVFLNRKYDRDTLCDSLVHQLSLLPSPGESEVEDGNEKLKGQQISTAVSGKKLLLVLDDEGNKMNEEEIMSLLGSLLHLDQHYHKVLITRRSVRDHEDDKKSLHEVLPLSKEESVSLLKERAGTGVFEVPGIKDLAESFIEKTKYLPDAIVLMAKAFNHFAHQDSGVEKLKRSLEEAPGNETYNITHLLRSGYDLLPNCILIDCCWGGSHFFRDCGFIHYNELIAYWMIEGYLGPINCIDKTYERGHQFVMELIDFRILKKVETECVIMERPTLKLDDILMERAIKLDDCHRGGFGGATSLGLATAFSALGDGKWKGLGRITHKNGVIKTLHWGKRPKFSTLLLDGNSLRKEFPCNFLQFNQEYQELQVLALFNPTLNTLSASSSMMRNLSMLVLRGCHFMEKIDSALTSDQLTVLEISGPSSLTSIPDEFFKHVPKLRSLNLSTLLIDSLPSSLYELREIRWLILRGCSHLKKLKSLRSFKDLTVLDLSGATSLESIHDTNFSYYRELQMLNFSETKIKTIPLVNSLRNLTHLLLSGCTELNRLRGINSVDTLQVLDLSGASKFKEFHDQSLENIVGLKILDLSGTAVDHLPFSLGNPRHLYFKDCTQLKDLSCVEALKDLETLDLSKSKVKTLPSLSHLSNLRQLLLSCCSTLEELPELKSLEKLEVLDLSGCIALTGLHDKSFEQMSFLWRLDLSETNINFLPSLPNVNNLRHLLLRNCSKLQVLPPLESLSKLEELNLCGSGFLTKTGTTFLKDMNHLVILDLSETLLQQLPSMSNLKNLRELYLRGCPSLKAVPDLDALTKLEVLDLSGTAVGYLPSLKNFSTLNRLLLKDCPCLQEFLQIETLHLLEATVKELPYGISELTHLERLDLPNLKNTQDSGNSMMKEPNQYGWGISSLPAEKVGDSGRPPVSVSSSQFLQVVENNPSLWKTSFNKHHFSVHSSEEQDQKGAISFCRDDFAFRDIYFLTRQFSGFQMQGSLEICGFHHPPKGIDDVLCHADCIFLSDNTFERWFSDLGASNPKGLKGCWIERCREMECVFHEDEVDEVVKLGSLEVLWISNSINLKQIYCGNLQTDAFQNLKHLYLDCCPKLSIVFSSSQMPLNLEVLQIKFCDELVSVFEQASPELELPNLVTLYLWELPKLKSIGCVLPPGLTRKVWGCPNLMDFEENVSLARIV</sequence>
<name>A0A2R6Q9Z5_ACTCC</name>
<comment type="similarity">
    <text evidence="1">Belongs to the disease resistance NB-LRR family.</text>
</comment>
<dbReference type="GO" id="GO:0051707">
    <property type="term" value="P:response to other organism"/>
    <property type="evidence" value="ECO:0007669"/>
    <property type="project" value="UniProtKB-ARBA"/>
</dbReference>
<dbReference type="GO" id="GO:0043531">
    <property type="term" value="F:ADP binding"/>
    <property type="evidence" value="ECO:0007669"/>
    <property type="project" value="InterPro"/>
</dbReference>
<keyword evidence="8" id="KW-1185">Reference proteome</keyword>
<evidence type="ECO:0000259" key="5">
    <source>
        <dbReference type="Pfam" id="PF00931"/>
    </source>
</evidence>
<evidence type="ECO:0000313" key="8">
    <source>
        <dbReference type="Proteomes" id="UP000241394"/>
    </source>
</evidence>
<comment type="caution">
    <text evidence="7">The sequence shown here is derived from an EMBL/GenBank/DDBJ whole genome shotgun (WGS) entry which is preliminary data.</text>
</comment>
<dbReference type="InterPro" id="IPR002182">
    <property type="entry name" value="NB-ARC"/>
</dbReference>
<proteinExistence type="inferred from homology"/>
<dbReference type="FunCoup" id="A0A2R6Q9Z5">
    <property type="interactions" value="113"/>
</dbReference>
<dbReference type="InterPro" id="IPR057135">
    <property type="entry name" value="At4g27190-like_LRR"/>
</dbReference>
<evidence type="ECO:0000256" key="2">
    <source>
        <dbReference type="ARBA" id="ARBA00022614"/>
    </source>
</evidence>
<dbReference type="InParanoid" id="A0A2R6Q9Z5"/>
<dbReference type="OrthoDB" id="122245at2759"/>
<keyword evidence="2" id="KW-0433">Leucine-rich repeat</keyword>
<evidence type="ECO:0000256" key="3">
    <source>
        <dbReference type="ARBA" id="ARBA00022737"/>
    </source>
</evidence>
<accession>A0A2R6Q9Z5</accession>
<dbReference type="InterPro" id="IPR027417">
    <property type="entry name" value="P-loop_NTPase"/>
</dbReference>
<evidence type="ECO:0000313" key="7">
    <source>
        <dbReference type="EMBL" id="PSS04724.1"/>
    </source>
</evidence>
<dbReference type="PRINTS" id="PR00364">
    <property type="entry name" value="DISEASERSIST"/>
</dbReference>
<keyword evidence="3" id="KW-0677">Repeat</keyword>
<evidence type="ECO:0000259" key="6">
    <source>
        <dbReference type="Pfam" id="PF23247"/>
    </source>
</evidence>
<gene>
    <name evidence="7" type="ORF">CEY00_Acc20582</name>
</gene>
<dbReference type="AlphaFoldDB" id="A0A2R6Q9Z5"/>